<dbReference type="SMART" id="SM01110">
    <property type="entry name" value="Cutinase"/>
    <property type="match status" value="1"/>
</dbReference>
<comment type="subcellular location">
    <subcellularLocation>
        <location evidence="1">Secreted</location>
    </subcellularLocation>
</comment>
<dbReference type="Proteomes" id="UP000504638">
    <property type="component" value="Unplaced"/>
</dbReference>
<evidence type="ECO:0000256" key="7">
    <source>
        <dbReference type="ARBA" id="ARBA00022801"/>
    </source>
</evidence>
<dbReference type="Gene3D" id="3.40.50.1820">
    <property type="entry name" value="alpha/beta hydrolase"/>
    <property type="match status" value="1"/>
</dbReference>
<dbReference type="SUPFAM" id="SSF53474">
    <property type="entry name" value="alpha/beta-Hydrolases"/>
    <property type="match status" value="1"/>
</dbReference>
<evidence type="ECO:0000256" key="1">
    <source>
        <dbReference type="ARBA" id="ARBA00004613"/>
    </source>
</evidence>
<keyword evidence="13" id="KW-1185">Reference proteome</keyword>
<dbReference type="PANTHER" id="PTHR48250:SF3">
    <property type="entry name" value="CUTINASE 1-RELATED"/>
    <property type="match status" value="1"/>
</dbReference>
<evidence type="ECO:0000313" key="12">
    <source>
        <dbReference type="EMBL" id="KAF1814278.1"/>
    </source>
</evidence>
<dbReference type="InterPro" id="IPR029058">
    <property type="entry name" value="AB_hydrolase_fold"/>
</dbReference>
<reference evidence="14" key="3">
    <citation type="submission" date="2025-04" db="UniProtKB">
        <authorList>
            <consortium name="RefSeq"/>
        </authorList>
    </citation>
    <scope>IDENTIFICATION</scope>
    <source>
        <strain evidence="14">CBS 781.70</strain>
    </source>
</reference>
<feature type="active site" evidence="10">
    <location>
        <position position="181"/>
    </location>
</feature>
<evidence type="ECO:0000256" key="2">
    <source>
        <dbReference type="ARBA" id="ARBA00007534"/>
    </source>
</evidence>
<evidence type="ECO:0000256" key="8">
    <source>
        <dbReference type="ARBA" id="ARBA00023157"/>
    </source>
</evidence>
<reference evidence="14" key="2">
    <citation type="submission" date="2020-04" db="EMBL/GenBank/DDBJ databases">
        <authorList>
            <consortium name="NCBI Genome Project"/>
        </authorList>
    </citation>
    <scope>NUCLEOTIDE SEQUENCE</scope>
    <source>
        <strain evidence="14">CBS 781.70</strain>
    </source>
</reference>
<evidence type="ECO:0000313" key="13">
    <source>
        <dbReference type="Proteomes" id="UP000504638"/>
    </source>
</evidence>
<keyword evidence="6" id="KW-0732">Signal</keyword>
<dbReference type="GO" id="GO:0005576">
    <property type="term" value="C:extracellular region"/>
    <property type="evidence" value="ECO:0007669"/>
    <property type="project" value="UniProtKB-SubCell"/>
</dbReference>
<proteinExistence type="inferred from homology"/>
<dbReference type="EMBL" id="ML975153">
    <property type="protein sequence ID" value="KAF1814278.1"/>
    <property type="molecule type" value="Genomic_DNA"/>
</dbReference>
<dbReference type="OrthoDB" id="2975078at2759"/>
<dbReference type="Pfam" id="PF01083">
    <property type="entry name" value="Cutinase"/>
    <property type="match status" value="1"/>
</dbReference>
<dbReference type="PANTHER" id="PTHR48250">
    <property type="entry name" value="CUTINASE 2-RELATED"/>
    <property type="match status" value="1"/>
</dbReference>
<feature type="active site" description="Proton donor/acceptor" evidence="10">
    <location>
        <position position="194"/>
    </location>
</feature>
<evidence type="ECO:0000256" key="9">
    <source>
        <dbReference type="ARBA" id="ARBA00034045"/>
    </source>
</evidence>
<dbReference type="RefSeq" id="XP_033535909.1">
    <property type="nucleotide sequence ID" value="XM_033676183.1"/>
</dbReference>
<protein>
    <recommendedName>
        <fullName evidence="3">cutinase</fullName>
        <ecNumber evidence="3">3.1.1.74</ecNumber>
    </recommendedName>
</protein>
<dbReference type="GO" id="GO:0050525">
    <property type="term" value="F:cutinase activity"/>
    <property type="evidence" value="ECO:0007669"/>
    <property type="project" value="UniProtKB-EC"/>
</dbReference>
<reference evidence="12 14" key="1">
    <citation type="submission" date="2020-01" db="EMBL/GenBank/DDBJ databases">
        <authorList>
            <consortium name="DOE Joint Genome Institute"/>
            <person name="Haridas S."/>
            <person name="Albert R."/>
            <person name="Binder M."/>
            <person name="Bloem J."/>
            <person name="Labutti K."/>
            <person name="Salamov A."/>
            <person name="Andreopoulos B."/>
            <person name="Baker S.E."/>
            <person name="Barry K."/>
            <person name="Bills G."/>
            <person name="Bluhm B.H."/>
            <person name="Cannon C."/>
            <person name="Castanera R."/>
            <person name="Culley D.E."/>
            <person name="Daum C."/>
            <person name="Ezra D."/>
            <person name="Gonzalez J.B."/>
            <person name="Henrissat B."/>
            <person name="Kuo A."/>
            <person name="Liang C."/>
            <person name="Lipzen A."/>
            <person name="Lutzoni F."/>
            <person name="Magnuson J."/>
            <person name="Mondo S."/>
            <person name="Nolan M."/>
            <person name="Ohm R."/>
            <person name="Pangilinan J."/>
            <person name="Park H.-J."/>
            <person name="Ramirez L."/>
            <person name="Alfaro M."/>
            <person name="Sun H."/>
            <person name="Tritt A."/>
            <person name="Yoshinaga Y."/>
            <person name="Zwiers L.-H."/>
            <person name="Turgeon B.G."/>
            <person name="Goodwin S.B."/>
            <person name="Spatafora J.W."/>
            <person name="Crous P.W."/>
            <person name="Grigoriev I.V."/>
        </authorList>
    </citation>
    <scope>NUCLEOTIDE SEQUENCE</scope>
    <source>
        <strain evidence="12 14">CBS 781.70</strain>
    </source>
</reference>
<dbReference type="InterPro" id="IPR000675">
    <property type="entry name" value="Cutinase/axe"/>
</dbReference>
<keyword evidence="7" id="KW-0378">Hydrolase</keyword>
<feature type="disulfide bond" evidence="11">
    <location>
        <begin position="43"/>
        <end position="118"/>
    </location>
</feature>
<evidence type="ECO:0000256" key="5">
    <source>
        <dbReference type="ARBA" id="ARBA00022525"/>
    </source>
</evidence>
<keyword evidence="8 11" id="KW-1015">Disulfide bond</keyword>
<evidence type="ECO:0000256" key="6">
    <source>
        <dbReference type="ARBA" id="ARBA00022729"/>
    </source>
</evidence>
<feature type="active site" description="Nucleophile" evidence="10">
    <location>
        <position position="129"/>
    </location>
</feature>
<comment type="similarity">
    <text evidence="2">Belongs to the cutinase family.</text>
</comment>
<dbReference type="GO" id="GO:0016052">
    <property type="term" value="P:carbohydrate catabolic process"/>
    <property type="evidence" value="ECO:0007669"/>
    <property type="project" value="TreeGrafter"/>
</dbReference>
<accession>A0A6G1G885</accession>
<evidence type="ECO:0000256" key="4">
    <source>
        <dbReference type="ARBA" id="ARBA00022487"/>
    </source>
</evidence>
<dbReference type="EC" id="3.1.1.74" evidence="3"/>
<dbReference type="PRINTS" id="PR00129">
    <property type="entry name" value="CUTINASE"/>
</dbReference>
<dbReference type="InterPro" id="IPR011150">
    <property type="entry name" value="Cutinase_monf"/>
</dbReference>
<keyword evidence="4" id="KW-0719">Serine esterase</keyword>
<gene>
    <name evidence="12 14" type="ORF">P152DRAFT_393189</name>
</gene>
<dbReference type="AlphaFoldDB" id="A0A6G1G885"/>
<evidence type="ECO:0000256" key="11">
    <source>
        <dbReference type="PIRSR" id="PIRSR611150-2"/>
    </source>
</evidence>
<sequence>MENLRILQSEGRIPANDTLEPPTLSTRGAKEQFDVRQLSGSGCKPYTLIYARGTFEPGAFGISVGPQLTHGISLKMPGQWKGVGVEKGYDADLAGNACGGIPGGIALMRYLEAEVQKCPQTKIMVAGYSQGAMAVHNGLAYSRPEAKANVIGAVVYGDPMKGARIIGFPSEKLQTYCAADDPVCEGYAAITLTHFSYLVGSPSDVQRGVDWIVAAAKEAK</sequence>
<comment type="catalytic activity">
    <reaction evidence="9">
        <text>cutin + H2O = cutin monomers.</text>
        <dbReference type="EC" id="3.1.1.74"/>
    </reaction>
</comment>
<evidence type="ECO:0000313" key="14">
    <source>
        <dbReference type="RefSeq" id="XP_033535909.1"/>
    </source>
</evidence>
<dbReference type="GeneID" id="54416753"/>
<keyword evidence="5" id="KW-0964">Secreted</keyword>
<organism evidence="12">
    <name type="scientific">Eremomyces bilateralis CBS 781.70</name>
    <dbReference type="NCBI Taxonomy" id="1392243"/>
    <lineage>
        <taxon>Eukaryota</taxon>
        <taxon>Fungi</taxon>
        <taxon>Dikarya</taxon>
        <taxon>Ascomycota</taxon>
        <taxon>Pezizomycotina</taxon>
        <taxon>Dothideomycetes</taxon>
        <taxon>Dothideomycetes incertae sedis</taxon>
        <taxon>Eremomycetales</taxon>
        <taxon>Eremomycetaceae</taxon>
        <taxon>Eremomyces</taxon>
    </lineage>
</organism>
<evidence type="ECO:0000256" key="10">
    <source>
        <dbReference type="PIRSR" id="PIRSR611150-1"/>
    </source>
</evidence>
<evidence type="ECO:0000256" key="3">
    <source>
        <dbReference type="ARBA" id="ARBA00013095"/>
    </source>
</evidence>
<name>A0A6G1G885_9PEZI</name>
<feature type="disulfide bond" evidence="11">
    <location>
        <begin position="177"/>
        <end position="184"/>
    </location>
</feature>